<accession>M7TP81</accession>
<feature type="transmembrane region" description="Helical" evidence="5">
    <location>
        <begin position="111"/>
        <end position="137"/>
    </location>
</feature>
<dbReference type="STRING" id="1290391.M7TP81"/>
<feature type="transmembrane region" description="Helical" evidence="5">
    <location>
        <begin position="84"/>
        <end position="105"/>
    </location>
</feature>
<evidence type="ECO:0000313" key="7">
    <source>
        <dbReference type="Proteomes" id="UP000012045"/>
    </source>
</evidence>
<reference evidence="7" key="1">
    <citation type="journal article" date="2013" name="Genome Announc.">
        <title>Draft genome sequence of Botrytis cinerea BcDW1, inoculum for noble rot of grape berries.</title>
        <authorList>
            <person name="Blanco-Ulate B."/>
            <person name="Allen G."/>
            <person name="Powell A.L."/>
            <person name="Cantu D."/>
        </authorList>
    </citation>
    <scope>NUCLEOTIDE SEQUENCE [LARGE SCALE GENOMIC DNA]</scope>
    <source>
        <strain evidence="7">BcDW1</strain>
    </source>
</reference>
<dbReference type="SUPFAM" id="SSF103473">
    <property type="entry name" value="MFS general substrate transporter"/>
    <property type="match status" value="1"/>
</dbReference>
<proteinExistence type="predicted"/>
<name>M7TP81_BOTF1</name>
<keyword evidence="2 5" id="KW-0812">Transmembrane</keyword>
<evidence type="ECO:0000256" key="1">
    <source>
        <dbReference type="ARBA" id="ARBA00004141"/>
    </source>
</evidence>
<protein>
    <submittedName>
        <fullName evidence="6">Putative mfs transporter protein</fullName>
    </submittedName>
</protein>
<sequence>MYSANRSTPNMSQVTIEDVLDTELYACTFSFGENTLGASHQRQLALFSFATLIGSIIGYFTGVASDHIVILLASRNKVVEEPEVRLWTLTASFLYAAVGYMLYGWGAQTQASWVAVSIGLGALMAQQVSACTIATPYAMESFPGLAGELVVILAMCSSMVNFAISYSVQPFIDATE</sequence>
<dbReference type="InterPro" id="IPR036259">
    <property type="entry name" value="MFS_trans_sf"/>
</dbReference>
<dbReference type="GO" id="GO:0005886">
    <property type="term" value="C:plasma membrane"/>
    <property type="evidence" value="ECO:0007669"/>
    <property type="project" value="TreeGrafter"/>
</dbReference>
<dbReference type="EMBL" id="KB707905">
    <property type="protein sequence ID" value="EMR85351.1"/>
    <property type="molecule type" value="Genomic_DNA"/>
</dbReference>
<dbReference type="GO" id="GO:0022857">
    <property type="term" value="F:transmembrane transporter activity"/>
    <property type="evidence" value="ECO:0007669"/>
    <property type="project" value="TreeGrafter"/>
</dbReference>
<comment type="subcellular location">
    <subcellularLocation>
        <location evidence="1">Membrane</location>
        <topology evidence="1">Multi-pass membrane protein</topology>
    </subcellularLocation>
</comment>
<evidence type="ECO:0000256" key="5">
    <source>
        <dbReference type="SAM" id="Phobius"/>
    </source>
</evidence>
<evidence type="ECO:0000256" key="3">
    <source>
        <dbReference type="ARBA" id="ARBA00022989"/>
    </source>
</evidence>
<dbReference type="OrthoDB" id="5215911at2759"/>
<dbReference type="PANTHER" id="PTHR23502">
    <property type="entry name" value="MAJOR FACILITATOR SUPERFAMILY"/>
    <property type="match status" value="1"/>
</dbReference>
<dbReference type="Proteomes" id="UP000012045">
    <property type="component" value="Unassembled WGS sequence"/>
</dbReference>
<dbReference type="HOGENOM" id="CLU_130494_0_0_1"/>
<feature type="transmembrane region" description="Helical" evidence="5">
    <location>
        <begin position="149"/>
        <end position="168"/>
    </location>
</feature>
<evidence type="ECO:0000256" key="2">
    <source>
        <dbReference type="ARBA" id="ARBA00022692"/>
    </source>
</evidence>
<gene>
    <name evidence="6" type="ORF">BcDW1_5995</name>
</gene>
<organism evidence="6 7">
    <name type="scientific">Botryotinia fuckeliana (strain BcDW1)</name>
    <name type="common">Noble rot fungus</name>
    <name type="synonym">Botrytis cinerea</name>
    <dbReference type="NCBI Taxonomy" id="1290391"/>
    <lineage>
        <taxon>Eukaryota</taxon>
        <taxon>Fungi</taxon>
        <taxon>Dikarya</taxon>
        <taxon>Ascomycota</taxon>
        <taxon>Pezizomycotina</taxon>
        <taxon>Leotiomycetes</taxon>
        <taxon>Helotiales</taxon>
        <taxon>Sclerotiniaceae</taxon>
        <taxon>Botrytis</taxon>
    </lineage>
</organism>
<evidence type="ECO:0000256" key="4">
    <source>
        <dbReference type="ARBA" id="ARBA00023136"/>
    </source>
</evidence>
<keyword evidence="3 5" id="KW-1133">Transmembrane helix</keyword>
<dbReference type="PANTHER" id="PTHR23502:SF178">
    <property type="entry name" value="TRANSPORTER, PUTATIVE (AFU_ORTHOLOGUE AFUA_2G02040)-RELATED"/>
    <property type="match status" value="1"/>
</dbReference>
<evidence type="ECO:0000313" key="6">
    <source>
        <dbReference type="EMBL" id="EMR85351.1"/>
    </source>
</evidence>
<dbReference type="AlphaFoldDB" id="M7TP81"/>
<feature type="transmembrane region" description="Helical" evidence="5">
    <location>
        <begin position="44"/>
        <end position="72"/>
    </location>
</feature>
<keyword evidence="4 5" id="KW-0472">Membrane</keyword>